<dbReference type="Gene3D" id="3.40.1810.10">
    <property type="entry name" value="Transcription factor, MADS-box"/>
    <property type="match status" value="1"/>
</dbReference>
<dbReference type="InterPro" id="IPR036879">
    <property type="entry name" value="TF_MADSbox_sf"/>
</dbReference>
<dbReference type="Proteomes" id="UP000663866">
    <property type="component" value="Unassembled WGS sequence"/>
</dbReference>
<evidence type="ECO:0000256" key="6">
    <source>
        <dbReference type="SAM" id="MobiDB-lite"/>
    </source>
</evidence>
<evidence type="ECO:0000313" key="9">
    <source>
        <dbReference type="EMBL" id="CAF3897701.1"/>
    </source>
</evidence>
<evidence type="ECO:0000313" key="10">
    <source>
        <dbReference type="Proteomes" id="UP000663866"/>
    </source>
</evidence>
<keyword evidence="2" id="KW-0805">Transcription regulation</keyword>
<protein>
    <recommendedName>
        <fullName evidence="8">MADS-box domain-containing protein</fullName>
    </recommendedName>
</protein>
<dbReference type="InterPro" id="IPR033896">
    <property type="entry name" value="MEF2-like_N"/>
</dbReference>
<organism evidence="9 10">
    <name type="scientific">Rotaria magnacalcarata</name>
    <dbReference type="NCBI Taxonomy" id="392030"/>
    <lineage>
        <taxon>Eukaryota</taxon>
        <taxon>Metazoa</taxon>
        <taxon>Spiralia</taxon>
        <taxon>Gnathifera</taxon>
        <taxon>Rotifera</taxon>
        <taxon>Eurotatoria</taxon>
        <taxon>Bdelloidea</taxon>
        <taxon>Philodinida</taxon>
        <taxon>Philodinidae</taxon>
        <taxon>Rotaria</taxon>
    </lineage>
</organism>
<dbReference type="PRINTS" id="PR00404">
    <property type="entry name" value="MADSDOMAIN"/>
</dbReference>
<dbReference type="PANTHER" id="PTHR36902">
    <property type="entry name" value="ENRICHED IN SURFACE-LABELED PROTEOME PROTEIN 9"/>
    <property type="match status" value="1"/>
</dbReference>
<feature type="compositionally biased region" description="Acidic residues" evidence="6">
    <location>
        <begin position="129"/>
        <end position="141"/>
    </location>
</feature>
<proteinExistence type="predicted"/>
<dbReference type="PROSITE" id="PS00350">
    <property type="entry name" value="MADS_BOX_1"/>
    <property type="match status" value="1"/>
</dbReference>
<dbReference type="GO" id="GO:0046983">
    <property type="term" value="F:protein dimerization activity"/>
    <property type="evidence" value="ECO:0007669"/>
    <property type="project" value="InterPro"/>
</dbReference>
<keyword evidence="4" id="KW-0804">Transcription</keyword>
<comment type="subcellular location">
    <subcellularLocation>
        <location evidence="1">Nucleus</location>
    </subcellularLocation>
</comment>
<evidence type="ECO:0000256" key="4">
    <source>
        <dbReference type="ARBA" id="ARBA00023163"/>
    </source>
</evidence>
<reference evidence="9" key="1">
    <citation type="submission" date="2021-02" db="EMBL/GenBank/DDBJ databases">
        <authorList>
            <person name="Nowell W R."/>
        </authorList>
    </citation>
    <scope>NUCLEOTIDE SEQUENCE</scope>
</reference>
<dbReference type="Pfam" id="PF25898">
    <property type="entry name" value="LolA_2nd_metazoa"/>
    <property type="match status" value="1"/>
</dbReference>
<dbReference type="AlphaFoldDB" id="A0A819HJ19"/>
<sequence>MLQENNTSIKYKITNNNKSTSAKKVMGRKKINITRINDDRTRQVTFTKRKFGLMKKAYELSVLCGCEIALMIFNNNGRLFQYASSDMDKVLLKYAEYNEPHESCTNTDIVDILNKKHSAMKPAASGSSEDTEMMGDNDESNEPTLAESVNSFLVTSNLNCSSSHNNSHNMTFLSNNNNSNNTTRTVLPDFQYLTSPSDEQQLSTTIINHIPIYPIPKSIDANQYGNNITNNANLHSNTTHVTQSSHTPMNHFVAQQPTTHIGRLMTVGPDMSVSSIDLSALASQLTSNFLASLTNAAVVTTADNSSSAIPINLMNRDCQSTSIGSGQTIMLTNSPNTIVLTGQQQQHQLQPQPQCRNIIKQEPILYTTTKTTTSAAKMKLYQVFYLLALLISEYYAQDTTTISIADWNGDPLVCTIDPSIPPTSDKPFPQFPRQAEFTLEAVEIRHINNETLPSQLTLFQYLYDFDANKLIMIRNTNGFIDAEYYYYENLKKSVYVRGEFCYVSEIGTDNPIDGTSAIRSSNGTWHIRPLNEFLLFSSNDPRQEQIRPRYIGEGVVRGIPVDQWETCIINKANLRTIKRTWSFARKGFVTPIGPVGDFAHPVQALIQASALYPNGTRIGEFDEVFDVYAYRPGIVESAEQLAPPRGVFCNSGVGQQLVSLRDAGISWPERFNVRVEASSSRNTDIQKFHLRYDRGRERNTKRIRYDYLPRNGGDYVSVIHDYGANLTYNIDRRVGTCIIKRGVEVLDVSPTRDPVSFFIKYENELISSRERQWEYNGIRPCRGNGIKCATLTTEINNFPPIVEPDTGKPTGETWEATNAEYAWSVRSPYSRPPPDMQKSFDYPVYLFLRFFQSRNPSNPPALNSRTEDIEYEFYEMSYEASASDFDTSICYRSRDFEYLHLGFTLKSDTASAIDGNHLDRRFLERELHRNLADKMQIKYSRVSDLTVFHESISNEVTVLFTLLGPTPEPESPTGISNAEITAAQSRDALKNSINDGTFQFSMKLSNDMSTDVVFKAVSGSLKSSKQIMSTHAVGKKSYNEYYTSGAQAGAVIGGIIVGLLIGVILAAVFRIVRNEPMPDIKALPTSFTNRLRDKSVMPNINFHNKKPAAEEKTATDA</sequence>
<dbReference type="EMBL" id="CAJOBG010001130">
    <property type="protein sequence ID" value="CAF3897701.1"/>
    <property type="molecule type" value="Genomic_DNA"/>
</dbReference>
<feature type="region of interest" description="Disordered" evidence="6">
    <location>
        <begin position="120"/>
        <end position="143"/>
    </location>
</feature>
<dbReference type="InterPro" id="IPR058265">
    <property type="entry name" value="DUF7959"/>
</dbReference>
<name>A0A819HJ19_9BILA</name>
<keyword evidence="7" id="KW-0472">Membrane</keyword>
<gene>
    <name evidence="9" type="ORF">OVN521_LOCUS9335</name>
</gene>
<keyword evidence="3" id="KW-0238">DNA-binding</keyword>
<evidence type="ECO:0000256" key="7">
    <source>
        <dbReference type="SAM" id="Phobius"/>
    </source>
</evidence>
<evidence type="ECO:0000259" key="8">
    <source>
        <dbReference type="PROSITE" id="PS50066"/>
    </source>
</evidence>
<feature type="domain" description="MADS-box" evidence="8">
    <location>
        <begin position="26"/>
        <end position="86"/>
    </location>
</feature>
<dbReference type="InterPro" id="IPR058831">
    <property type="entry name" value="LolA-like_dom_2nd"/>
</dbReference>
<dbReference type="Pfam" id="PF25899">
    <property type="entry name" value="DUF7959"/>
    <property type="match status" value="1"/>
</dbReference>
<keyword evidence="7" id="KW-0812">Transmembrane</keyword>
<evidence type="ECO:0000256" key="3">
    <source>
        <dbReference type="ARBA" id="ARBA00023125"/>
    </source>
</evidence>
<dbReference type="GO" id="GO:0000977">
    <property type="term" value="F:RNA polymerase II transcription regulatory region sequence-specific DNA binding"/>
    <property type="evidence" value="ECO:0007669"/>
    <property type="project" value="InterPro"/>
</dbReference>
<dbReference type="Pfam" id="PF00319">
    <property type="entry name" value="SRF-TF"/>
    <property type="match status" value="1"/>
</dbReference>
<dbReference type="PROSITE" id="PS50066">
    <property type="entry name" value="MADS_BOX_2"/>
    <property type="match status" value="1"/>
</dbReference>
<dbReference type="PANTHER" id="PTHR36902:SF1">
    <property type="entry name" value="ENRICHED IN SURFACE-LABELED PROTEOME PROTEIN 9"/>
    <property type="match status" value="1"/>
</dbReference>
<keyword evidence="7" id="KW-1133">Transmembrane helix</keyword>
<feature type="transmembrane region" description="Helical" evidence="7">
    <location>
        <begin position="1048"/>
        <end position="1072"/>
    </location>
</feature>
<dbReference type="SMART" id="SM00432">
    <property type="entry name" value="MADS"/>
    <property type="match status" value="1"/>
</dbReference>
<dbReference type="InterPro" id="IPR002100">
    <property type="entry name" value="TF_MADSbox"/>
</dbReference>
<evidence type="ECO:0000256" key="2">
    <source>
        <dbReference type="ARBA" id="ARBA00023015"/>
    </source>
</evidence>
<evidence type="ECO:0000256" key="1">
    <source>
        <dbReference type="ARBA" id="ARBA00004123"/>
    </source>
</evidence>
<dbReference type="SUPFAM" id="SSF55455">
    <property type="entry name" value="SRF-like"/>
    <property type="match status" value="1"/>
</dbReference>
<keyword evidence="5" id="KW-0539">Nucleus</keyword>
<dbReference type="GO" id="GO:0005634">
    <property type="term" value="C:nucleus"/>
    <property type="evidence" value="ECO:0007669"/>
    <property type="project" value="UniProtKB-SubCell"/>
</dbReference>
<evidence type="ECO:0000256" key="5">
    <source>
        <dbReference type="ARBA" id="ARBA00023242"/>
    </source>
</evidence>
<keyword evidence="10" id="KW-1185">Reference proteome</keyword>
<dbReference type="CDD" id="cd00265">
    <property type="entry name" value="MADS_MEF2_like"/>
    <property type="match status" value="1"/>
</dbReference>
<dbReference type="GO" id="GO:0045944">
    <property type="term" value="P:positive regulation of transcription by RNA polymerase II"/>
    <property type="evidence" value="ECO:0007669"/>
    <property type="project" value="InterPro"/>
</dbReference>
<comment type="caution">
    <text evidence="9">The sequence shown here is derived from an EMBL/GenBank/DDBJ whole genome shotgun (WGS) entry which is preliminary data.</text>
</comment>
<accession>A0A819HJ19</accession>